<name>A0ABT6DJF7_9BACT</name>
<gene>
    <name evidence="7" type="ORF">NWE73_06410</name>
</gene>
<dbReference type="InterPro" id="IPR002346">
    <property type="entry name" value="Mopterin_DH_FAD-bd"/>
</dbReference>
<dbReference type="Gene3D" id="3.30.390.50">
    <property type="entry name" value="CO dehydrogenase flavoprotein, C-terminal domain"/>
    <property type="match status" value="1"/>
</dbReference>
<keyword evidence="4" id="KW-0560">Oxidoreductase</keyword>
<dbReference type="Gene3D" id="3.30.43.10">
    <property type="entry name" value="Uridine Diphospho-n-acetylenolpyruvylglucosamine Reductase, domain 2"/>
    <property type="match status" value="1"/>
</dbReference>
<dbReference type="Gene3D" id="3.30.465.10">
    <property type="match status" value="1"/>
</dbReference>
<keyword evidence="3" id="KW-0274">FAD</keyword>
<protein>
    <submittedName>
        <fullName evidence="7">FAD binding domain-containing protein</fullName>
    </submittedName>
</protein>
<proteinExistence type="predicted"/>
<dbReference type="InterPro" id="IPR001041">
    <property type="entry name" value="2Fe-2S_ferredoxin-type"/>
</dbReference>
<evidence type="ECO:0000313" key="7">
    <source>
        <dbReference type="EMBL" id="MDG0815986.1"/>
    </source>
</evidence>
<dbReference type="InterPro" id="IPR016169">
    <property type="entry name" value="FAD-bd_PCMH_sub2"/>
</dbReference>
<dbReference type="InterPro" id="IPR012175">
    <property type="entry name" value="Xanth_DH_ssu_bac"/>
</dbReference>
<evidence type="ECO:0000259" key="6">
    <source>
        <dbReference type="PROSITE" id="PS51387"/>
    </source>
</evidence>
<dbReference type="Gene3D" id="1.10.150.120">
    <property type="entry name" value="[2Fe-2S]-binding domain"/>
    <property type="match status" value="1"/>
</dbReference>
<evidence type="ECO:0000256" key="1">
    <source>
        <dbReference type="ARBA" id="ARBA00022630"/>
    </source>
</evidence>
<keyword evidence="2" id="KW-0479">Metal-binding</keyword>
<dbReference type="PANTHER" id="PTHR45444:SF3">
    <property type="entry name" value="XANTHINE DEHYDROGENASE"/>
    <property type="match status" value="1"/>
</dbReference>
<evidence type="ECO:0000256" key="4">
    <source>
        <dbReference type="ARBA" id="ARBA00023002"/>
    </source>
</evidence>
<accession>A0ABT6DJF7</accession>
<dbReference type="InterPro" id="IPR005107">
    <property type="entry name" value="CO_DH_flav_C"/>
</dbReference>
<dbReference type="InterPro" id="IPR002888">
    <property type="entry name" value="2Fe-2S-bd"/>
</dbReference>
<dbReference type="SMART" id="SM01092">
    <property type="entry name" value="CO_deh_flav_C"/>
    <property type="match status" value="1"/>
</dbReference>
<dbReference type="SUPFAM" id="SSF47741">
    <property type="entry name" value="CO dehydrogenase ISP C-domain like"/>
    <property type="match status" value="1"/>
</dbReference>
<dbReference type="CDD" id="cd00207">
    <property type="entry name" value="fer2"/>
    <property type="match status" value="1"/>
</dbReference>
<dbReference type="Pfam" id="PF03450">
    <property type="entry name" value="CO_deh_flav_C"/>
    <property type="match status" value="1"/>
</dbReference>
<dbReference type="InterPro" id="IPR016167">
    <property type="entry name" value="FAD-bd_PCMH_sub1"/>
</dbReference>
<keyword evidence="5" id="KW-0408">Iron</keyword>
<evidence type="ECO:0000256" key="2">
    <source>
        <dbReference type="ARBA" id="ARBA00022723"/>
    </source>
</evidence>
<dbReference type="InterPro" id="IPR012675">
    <property type="entry name" value="Beta-grasp_dom_sf"/>
</dbReference>
<dbReference type="Pfam" id="PF00111">
    <property type="entry name" value="Fer2"/>
    <property type="match status" value="1"/>
</dbReference>
<dbReference type="Proteomes" id="UP001152321">
    <property type="component" value="Unassembled WGS sequence"/>
</dbReference>
<dbReference type="Pfam" id="PF01799">
    <property type="entry name" value="Fer2_2"/>
    <property type="match status" value="1"/>
</dbReference>
<evidence type="ECO:0000313" key="8">
    <source>
        <dbReference type="Proteomes" id="UP001152321"/>
    </source>
</evidence>
<comment type="caution">
    <text evidence="7">The sequence shown here is derived from an EMBL/GenBank/DDBJ whole genome shotgun (WGS) entry which is preliminary data.</text>
</comment>
<organism evidence="7 8">
    <name type="scientific">Bdellovibrio svalbardensis</name>
    <dbReference type="NCBI Taxonomy" id="2972972"/>
    <lineage>
        <taxon>Bacteria</taxon>
        <taxon>Pseudomonadati</taxon>
        <taxon>Bdellovibrionota</taxon>
        <taxon>Bdellovibrionia</taxon>
        <taxon>Bdellovibrionales</taxon>
        <taxon>Pseudobdellovibrionaceae</taxon>
        <taxon>Bdellovibrio</taxon>
    </lineage>
</organism>
<sequence length="504" mass="55158">MSQTAKRNHIVVNINGETLCVRGDEAFQPLAQFLRNVLNKVGTKVVCAEGDCGACTVLASSLENSKWSSFRAINSCIAPVFLFDQAVLVTVEGVRTQEALSEVQEKMREFHGGQCGFCTPGMICSMSQLAEDCAKDQTEVTEKKARNYLTGNLCRCTGYEPILNAATHIELPKWVSLASRYLTETLKTEFQALDGDVEIQGENRILSIPTTLASALAIKAARPQVRIVAGATDLGVVVNKGKMILSEVLVLNKVAELRKLESSATQDFIGAQVTLSEVETFIRDVHPELKRLLHIFASPQIKNQATLLGNILNGSPIGDSIPALMALEAEIQFASTKGTRSVPLKRFYKGYKVFDKTDDEIAVGLAIPALTKPGNQQFWLHKFFKVSMRKDLDISAVTFAAVIKMDNNHIAEARLAMGGIGPCVIRLTELEQKLQGKTFELQTFEEAGVLAASLITPISDLRASQEYRRLVTANLFKKCFHELSVEMNPSGKSSDKSKAEAVCP</sequence>
<dbReference type="InterPro" id="IPR036884">
    <property type="entry name" value="2Fe-2S-bd_dom_sf"/>
</dbReference>
<dbReference type="InterPro" id="IPR036683">
    <property type="entry name" value="CO_DH_flav_C_dom_sf"/>
</dbReference>
<dbReference type="InterPro" id="IPR036010">
    <property type="entry name" value="2Fe-2S_ferredoxin-like_sf"/>
</dbReference>
<dbReference type="PIRSF" id="PIRSF036557">
    <property type="entry name" value="XdhA_RC"/>
    <property type="match status" value="1"/>
</dbReference>
<dbReference type="SUPFAM" id="SSF56176">
    <property type="entry name" value="FAD-binding/transporter-associated domain-like"/>
    <property type="match status" value="1"/>
</dbReference>
<dbReference type="RefSeq" id="WP_277577464.1">
    <property type="nucleotide sequence ID" value="NZ_JANRMI010000002.1"/>
</dbReference>
<dbReference type="InterPro" id="IPR016166">
    <property type="entry name" value="FAD-bd_PCMH"/>
</dbReference>
<dbReference type="PROSITE" id="PS00197">
    <property type="entry name" value="2FE2S_FER_1"/>
    <property type="match status" value="1"/>
</dbReference>
<evidence type="ECO:0000256" key="3">
    <source>
        <dbReference type="ARBA" id="ARBA00022827"/>
    </source>
</evidence>
<dbReference type="SUPFAM" id="SSF54292">
    <property type="entry name" value="2Fe-2S ferredoxin-like"/>
    <property type="match status" value="1"/>
</dbReference>
<keyword evidence="1" id="KW-0285">Flavoprotein</keyword>
<evidence type="ECO:0000256" key="5">
    <source>
        <dbReference type="ARBA" id="ARBA00023004"/>
    </source>
</evidence>
<dbReference type="Gene3D" id="3.10.20.30">
    <property type="match status" value="1"/>
</dbReference>
<dbReference type="SUPFAM" id="SSF55447">
    <property type="entry name" value="CO dehydrogenase flavoprotein C-terminal domain-like"/>
    <property type="match status" value="1"/>
</dbReference>
<reference evidence="7" key="1">
    <citation type="submission" date="2022-08" db="EMBL/GenBank/DDBJ databases">
        <title>Novel Bdellovibrio Species Isolated from Svalbard: Designation Bdellovibrio svalbardensis.</title>
        <authorList>
            <person name="Mitchell R.J."/>
            <person name="Choi S.Y."/>
        </authorList>
    </citation>
    <scope>NUCLEOTIDE SEQUENCE</scope>
    <source>
        <strain evidence="7">PAP01</strain>
    </source>
</reference>
<dbReference type="InterPro" id="IPR016208">
    <property type="entry name" value="Ald_Oxase/xanthine_DH-like"/>
</dbReference>
<dbReference type="PROSITE" id="PS51387">
    <property type="entry name" value="FAD_PCMH"/>
    <property type="match status" value="1"/>
</dbReference>
<dbReference type="Pfam" id="PF00941">
    <property type="entry name" value="FAD_binding_5"/>
    <property type="match status" value="1"/>
</dbReference>
<dbReference type="PANTHER" id="PTHR45444">
    <property type="entry name" value="XANTHINE DEHYDROGENASE"/>
    <property type="match status" value="1"/>
</dbReference>
<dbReference type="InterPro" id="IPR006058">
    <property type="entry name" value="2Fe2S_fd_BS"/>
</dbReference>
<keyword evidence="8" id="KW-1185">Reference proteome</keyword>
<feature type="domain" description="FAD-binding PCMH-type" evidence="6">
    <location>
        <begin position="198"/>
        <end position="372"/>
    </location>
</feature>
<dbReference type="InterPro" id="IPR036318">
    <property type="entry name" value="FAD-bd_PCMH-like_sf"/>
</dbReference>
<dbReference type="EMBL" id="JANRMI010000002">
    <property type="protein sequence ID" value="MDG0815986.1"/>
    <property type="molecule type" value="Genomic_DNA"/>
</dbReference>